<feature type="non-terminal residue" evidence="1">
    <location>
        <position position="51"/>
    </location>
</feature>
<dbReference type="Proteomes" id="UP000823775">
    <property type="component" value="Unassembled WGS sequence"/>
</dbReference>
<dbReference type="EMBL" id="JACEIK010001449">
    <property type="protein sequence ID" value="MCD7469487.1"/>
    <property type="molecule type" value="Genomic_DNA"/>
</dbReference>
<name>A0ABS8TG57_DATST</name>
<evidence type="ECO:0000313" key="1">
    <source>
        <dbReference type="EMBL" id="MCD7469487.1"/>
    </source>
</evidence>
<keyword evidence="2" id="KW-1185">Reference proteome</keyword>
<sequence length="51" mass="5792">MGNPRQVKVAQPGYRIEGNDKARSMDREKRKVRLLEEARKKCPGVAQAHTS</sequence>
<accession>A0ABS8TG57</accession>
<gene>
    <name evidence="1" type="ORF">HAX54_008542</name>
</gene>
<comment type="caution">
    <text evidence="1">The sequence shown here is derived from an EMBL/GenBank/DDBJ whole genome shotgun (WGS) entry which is preliminary data.</text>
</comment>
<proteinExistence type="predicted"/>
<organism evidence="1 2">
    <name type="scientific">Datura stramonium</name>
    <name type="common">Jimsonweed</name>
    <name type="synonym">Common thornapple</name>
    <dbReference type="NCBI Taxonomy" id="4076"/>
    <lineage>
        <taxon>Eukaryota</taxon>
        <taxon>Viridiplantae</taxon>
        <taxon>Streptophyta</taxon>
        <taxon>Embryophyta</taxon>
        <taxon>Tracheophyta</taxon>
        <taxon>Spermatophyta</taxon>
        <taxon>Magnoliopsida</taxon>
        <taxon>eudicotyledons</taxon>
        <taxon>Gunneridae</taxon>
        <taxon>Pentapetalae</taxon>
        <taxon>asterids</taxon>
        <taxon>lamiids</taxon>
        <taxon>Solanales</taxon>
        <taxon>Solanaceae</taxon>
        <taxon>Solanoideae</taxon>
        <taxon>Datureae</taxon>
        <taxon>Datura</taxon>
    </lineage>
</organism>
<reference evidence="1 2" key="1">
    <citation type="journal article" date="2021" name="BMC Genomics">
        <title>Datura genome reveals duplications of psychoactive alkaloid biosynthetic genes and high mutation rate following tissue culture.</title>
        <authorList>
            <person name="Rajewski A."/>
            <person name="Carter-House D."/>
            <person name="Stajich J."/>
            <person name="Litt A."/>
        </authorList>
    </citation>
    <scope>NUCLEOTIDE SEQUENCE [LARGE SCALE GENOMIC DNA]</scope>
    <source>
        <strain evidence="1">AR-01</strain>
    </source>
</reference>
<evidence type="ECO:0000313" key="2">
    <source>
        <dbReference type="Proteomes" id="UP000823775"/>
    </source>
</evidence>
<protein>
    <submittedName>
        <fullName evidence="1">Uncharacterized protein</fullName>
    </submittedName>
</protein>